<dbReference type="CDD" id="cd14858">
    <property type="entry name" value="TrmE_N"/>
    <property type="match status" value="1"/>
</dbReference>
<comment type="similarity">
    <text evidence="1 10 11">Belongs to the TRAFAC class TrmE-Era-EngA-EngB-Septin-like GTPase superfamily. TrmE GTPase family.</text>
</comment>
<evidence type="ECO:0000256" key="8">
    <source>
        <dbReference type="ARBA" id="ARBA00022958"/>
    </source>
</evidence>
<dbReference type="STRING" id="401053.AciPR4_4274"/>
<dbReference type="Gene3D" id="1.20.120.430">
    <property type="entry name" value="tRNA modification GTPase MnmE domain 2"/>
    <property type="match status" value="1"/>
</dbReference>
<dbReference type="Pfam" id="PF12631">
    <property type="entry name" value="MnmE_helical"/>
    <property type="match status" value="1"/>
</dbReference>
<dbReference type="NCBIfam" id="TIGR00450">
    <property type="entry name" value="mnmE_trmE_thdF"/>
    <property type="match status" value="1"/>
</dbReference>
<dbReference type="CDD" id="cd04164">
    <property type="entry name" value="trmE"/>
    <property type="match status" value="1"/>
</dbReference>
<dbReference type="InterPro" id="IPR006073">
    <property type="entry name" value="GTP-bd"/>
</dbReference>
<dbReference type="InterPro" id="IPR031168">
    <property type="entry name" value="G_TrmE"/>
</dbReference>
<feature type="binding site" evidence="10">
    <location>
        <position position="234"/>
    </location>
    <ligand>
        <name>Mg(2+)</name>
        <dbReference type="ChEBI" id="CHEBI:18420"/>
    </ligand>
</feature>
<feature type="binding site" evidence="10">
    <location>
        <position position="124"/>
    </location>
    <ligand>
        <name>(6S)-5-formyl-5,6,7,8-tetrahydrofolate</name>
        <dbReference type="ChEBI" id="CHEBI:57457"/>
    </ligand>
</feature>
<feature type="binding site" evidence="10">
    <location>
        <position position="85"/>
    </location>
    <ligand>
        <name>(6S)-5-formyl-5,6,7,8-tetrahydrofolate</name>
        <dbReference type="ChEBI" id="CHEBI:57457"/>
    </ligand>
</feature>
<dbReference type="FunFam" id="3.40.50.300:FF:001376">
    <property type="entry name" value="tRNA modification GTPase MnmE"/>
    <property type="match status" value="1"/>
</dbReference>
<feature type="binding site" evidence="10">
    <location>
        <position position="249"/>
    </location>
    <ligand>
        <name>K(+)</name>
        <dbReference type="ChEBI" id="CHEBI:29103"/>
    </ligand>
</feature>
<dbReference type="OrthoDB" id="9805918at2"/>
<keyword evidence="8 10" id="KW-0630">Potassium</keyword>
<dbReference type="InterPro" id="IPR004520">
    <property type="entry name" value="GTPase_MnmE"/>
</dbReference>
<keyword evidence="5 10" id="KW-0547">Nucleotide-binding</keyword>
<comment type="function">
    <text evidence="10">Exhibits a very high intrinsic GTPase hydrolysis rate. Involved in the addition of a carboxymethylaminomethyl (cmnm) group at the wobble position (U34) of certain tRNAs, forming tRNA-cmnm(5)s(2)U34.</text>
</comment>
<dbReference type="InterPro" id="IPR018948">
    <property type="entry name" value="GTP-bd_TrmE_N"/>
</dbReference>
<evidence type="ECO:0000256" key="9">
    <source>
        <dbReference type="ARBA" id="ARBA00023134"/>
    </source>
</evidence>
<keyword evidence="14" id="KW-1185">Reference proteome</keyword>
<dbReference type="GO" id="GO:0005525">
    <property type="term" value="F:GTP binding"/>
    <property type="evidence" value="ECO:0007669"/>
    <property type="project" value="UniProtKB-UniRule"/>
</dbReference>
<dbReference type="eggNOG" id="COG0486">
    <property type="taxonomic scope" value="Bacteria"/>
</dbReference>
<evidence type="ECO:0000256" key="5">
    <source>
        <dbReference type="ARBA" id="ARBA00022741"/>
    </source>
</evidence>
<dbReference type="EMBL" id="CP002467">
    <property type="protein sequence ID" value="ADV85017.1"/>
    <property type="molecule type" value="Genomic_DNA"/>
</dbReference>
<evidence type="ECO:0000259" key="12">
    <source>
        <dbReference type="PROSITE" id="PS51709"/>
    </source>
</evidence>
<protein>
    <recommendedName>
        <fullName evidence="10">tRNA modification GTPase MnmE</fullName>
        <ecNumber evidence="10">3.6.-.-</ecNumber>
    </recommendedName>
</protein>
<evidence type="ECO:0000256" key="7">
    <source>
        <dbReference type="ARBA" id="ARBA00022842"/>
    </source>
</evidence>
<dbReference type="Pfam" id="PF01926">
    <property type="entry name" value="MMR_HSR1"/>
    <property type="match status" value="1"/>
</dbReference>
<keyword evidence="9 10" id="KW-0342">GTP-binding</keyword>
<dbReference type="HAMAP" id="MF_00379">
    <property type="entry name" value="GTPase_MnmE"/>
    <property type="match status" value="1"/>
</dbReference>
<dbReference type="GO" id="GO:0046872">
    <property type="term" value="F:metal ion binding"/>
    <property type="evidence" value="ECO:0007669"/>
    <property type="project" value="UniProtKB-KW"/>
</dbReference>
<evidence type="ECO:0000256" key="3">
    <source>
        <dbReference type="ARBA" id="ARBA00022694"/>
    </source>
</evidence>
<keyword evidence="6 10" id="KW-0378">Hydrolase</keyword>
<dbReference type="InterPro" id="IPR027266">
    <property type="entry name" value="TrmE/GcvT-like"/>
</dbReference>
<dbReference type="RefSeq" id="WP_013570747.1">
    <property type="nucleotide sequence ID" value="NC_014963.1"/>
</dbReference>
<evidence type="ECO:0000313" key="13">
    <source>
        <dbReference type="EMBL" id="ADV85017.1"/>
    </source>
</evidence>
<keyword evidence="3 10" id="KW-0819">tRNA processing</keyword>
<dbReference type="InterPro" id="IPR027417">
    <property type="entry name" value="P-loop_NTPase"/>
</dbReference>
<evidence type="ECO:0000256" key="6">
    <source>
        <dbReference type="ARBA" id="ARBA00022801"/>
    </source>
</evidence>
<sequence>MAETTTQDTIVAVSTPPGRGGIGIVRLSGPEARGITEKLLALETALEPRRARFAHLNDETGQRIDDAVVTFFAAPNSYTGEDVIEIAAHGSPVVLEWIVRRACTLGARPAHAGEFTERAFFRGRIDLTQAEAVRDLIDAQTIEQARVAAEQVGGSLAKRIRPCKEDLVALIALLEAGIDFAEDDIDVAPSAQIEARLQAVLSPLEDLLATFAYGRILREGVRIAVIGRPNAGKSSLFNALAERERAIVTPIAGTTRDVVTERVSIGGIPVELMDTAGLRESEDFVEQLGIARSREALAEADLVLFIVDLQHGISEEERETIASLEGRPHLVVANKIDLAPLLASDFALIPTSANTGEGLDRLREALLQQLRGSQNASASGLLTNLRQRDAVARAVEALHRAIEAIHASIPHEMLLLDIYEALRGLDELTGSTTADEILGVIFSTFCIGK</sequence>
<proteinExistence type="inferred from homology"/>
<keyword evidence="4 10" id="KW-0479">Metal-binding</keyword>
<dbReference type="EC" id="3.6.-.-" evidence="10"/>
<dbReference type="InterPro" id="IPR005225">
    <property type="entry name" value="Small_GTP-bd"/>
</dbReference>
<dbReference type="NCBIfam" id="TIGR00231">
    <property type="entry name" value="small_GTP"/>
    <property type="match status" value="1"/>
</dbReference>
<dbReference type="InterPro" id="IPR025867">
    <property type="entry name" value="MnmE_helical"/>
</dbReference>
<dbReference type="HOGENOM" id="CLU_019624_4_1_0"/>
<dbReference type="Pfam" id="PF10396">
    <property type="entry name" value="TrmE_N"/>
    <property type="match status" value="1"/>
</dbReference>
<comment type="subcellular location">
    <subcellularLocation>
        <location evidence="10">Cytoplasm</location>
    </subcellularLocation>
</comment>
<evidence type="ECO:0000256" key="4">
    <source>
        <dbReference type="ARBA" id="ARBA00022723"/>
    </source>
</evidence>
<feature type="binding site" evidence="10">
    <location>
        <position position="230"/>
    </location>
    <ligand>
        <name>K(+)</name>
        <dbReference type="ChEBI" id="CHEBI:29103"/>
    </ligand>
</feature>
<dbReference type="PANTHER" id="PTHR42714:SF2">
    <property type="entry name" value="TRNA MODIFICATION GTPASE GTPBP3, MITOCHONDRIAL"/>
    <property type="match status" value="1"/>
</dbReference>
<evidence type="ECO:0000256" key="1">
    <source>
        <dbReference type="ARBA" id="ARBA00011043"/>
    </source>
</evidence>
<dbReference type="AlphaFoldDB" id="E8V6Z3"/>
<dbReference type="GO" id="GO:0002098">
    <property type="term" value="P:tRNA wobble uridine modification"/>
    <property type="evidence" value="ECO:0007669"/>
    <property type="project" value="TreeGrafter"/>
</dbReference>
<organism evidence="13 14">
    <name type="scientific">Terriglobus saanensis (strain ATCC BAA-1853 / DSM 23119 / SP1PR4)</name>
    <dbReference type="NCBI Taxonomy" id="401053"/>
    <lineage>
        <taxon>Bacteria</taxon>
        <taxon>Pseudomonadati</taxon>
        <taxon>Acidobacteriota</taxon>
        <taxon>Terriglobia</taxon>
        <taxon>Terriglobales</taxon>
        <taxon>Acidobacteriaceae</taxon>
        <taxon>Terriglobus</taxon>
    </lineage>
</organism>
<dbReference type="GO" id="GO:0030488">
    <property type="term" value="P:tRNA methylation"/>
    <property type="evidence" value="ECO:0007669"/>
    <property type="project" value="TreeGrafter"/>
</dbReference>
<dbReference type="GO" id="GO:0005737">
    <property type="term" value="C:cytoplasm"/>
    <property type="evidence" value="ECO:0007669"/>
    <property type="project" value="UniProtKB-SubCell"/>
</dbReference>
<dbReference type="KEGG" id="tsa:AciPR4_4274"/>
<comment type="cofactor">
    <cofactor evidence="10">
        <name>K(+)</name>
        <dbReference type="ChEBI" id="CHEBI:29103"/>
    </cofactor>
    <text evidence="10">Binds 1 potassium ion per subunit.</text>
</comment>
<evidence type="ECO:0000256" key="11">
    <source>
        <dbReference type="RuleBase" id="RU003313"/>
    </source>
</evidence>
<evidence type="ECO:0000256" key="10">
    <source>
        <dbReference type="HAMAP-Rule" id="MF_00379"/>
    </source>
</evidence>
<keyword evidence="7 10" id="KW-0460">Magnesium</keyword>
<feature type="binding site" evidence="10">
    <location>
        <position position="255"/>
    </location>
    <ligand>
        <name>Mg(2+)</name>
        <dbReference type="ChEBI" id="CHEBI:18420"/>
    </ligand>
</feature>
<gene>
    <name evidence="10" type="primary">mnmE</name>
    <name evidence="10" type="synonym">trmE</name>
    <name evidence="13" type="ordered locus">AciPR4_4274</name>
</gene>
<dbReference type="Gene3D" id="3.40.50.300">
    <property type="entry name" value="P-loop containing nucleotide triphosphate hydrolases"/>
    <property type="match status" value="1"/>
</dbReference>
<feature type="binding site" evidence="10">
    <location>
        <position position="251"/>
    </location>
    <ligand>
        <name>K(+)</name>
        <dbReference type="ChEBI" id="CHEBI:29103"/>
    </ligand>
</feature>
<dbReference type="Proteomes" id="UP000006844">
    <property type="component" value="Chromosome"/>
</dbReference>
<dbReference type="NCBIfam" id="NF003661">
    <property type="entry name" value="PRK05291.1-3"/>
    <property type="match status" value="1"/>
</dbReference>
<dbReference type="PROSITE" id="PS51709">
    <property type="entry name" value="G_TRME"/>
    <property type="match status" value="1"/>
</dbReference>
<feature type="domain" description="TrmE-type G" evidence="12">
    <location>
        <begin position="220"/>
        <end position="371"/>
    </location>
</feature>
<reference evidence="13 14" key="1">
    <citation type="journal article" date="2012" name="Stand. Genomic Sci.">
        <title>Complete genome sequence of Terriglobus saanensis type strain SP1PR4(T), an Acidobacteria from tundra soil.</title>
        <authorList>
            <person name="Rawat S.R."/>
            <person name="Mannisto M.K."/>
            <person name="Starovoytov V."/>
            <person name="Goodwin L."/>
            <person name="Nolan M."/>
            <person name="Hauser L."/>
            <person name="Land M."/>
            <person name="Davenport K.W."/>
            <person name="Woyke T."/>
            <person name="Haggblom M.M."/>
        </authorList>
    </citation>
    <scope>NUCLEOTIDE SEQUENCE</scope>
    <source>
        <strain evidence="14">ATCC BAA-1853 / DSM 23119 / SP1PR4</strain>
    </source>
</reference>
<comment type="caution">
    <text evidence="10">Lacks conserved residue(s) required for the propagation of feature annotation.</text>
</comment>
<name>E8V6Z3_TERSS</name>
<keyword evidence="2 10" id="KW-0963">Cytoplasm</keyword>
<evidence type="ECO:0000256" key="2">
    <source>
        <dbReference type="ARBA" id="ARBA00022490"/>
    </source>
</evidence>
<feature type="binding site" evidence="10">
    <location>
        <position position="449"/>
    </location>
    <ligand>
        <name>(6S)-5-formyl-5,6,7,8-tetrahydrofolate</name>
        <dbReference type="ChEBI" id="CHEBI:57457"/>
    </ligand>
</feature>
<feature type="binding site" evidence="10">
    <location>
        <begin position="230"/>
        <end position="235"/>
    </location>
    <ligand>
        <name>GTP</name>
        <dbReference type="ChEBI" id="CHEBI:37565"/>
    </ligand>
</feature>
<accession>E8V6Z3</accession>
<feature type="binding site" evidence="10">
    <location>
        <begin position="274"/>
        <end position="277"/>
    </location>
    <ligand>
        <name>GTP</name>
        <dbReference type="ChEBI" id="CHEBI:37565"/>
    </ligand>
</feature>
<comment type="subunit">
    <text evidence="10">Homodimer. Heterotetramer of two MnmE and two MnmG subunits.</text>
</comment>
<dbReference type="InterPro" id="IPR027368">
    <property type="entry name" value="MnmE_dom2"/>
</dbReference>
<feature type="binding site" evidence="10">
    <location>
        <position position="26"/>
    </location>
    <ligand>
        <name>(6S)-5-formyl-5,6,7,8-tetrahydrofolate</name>
        <dbReference type="ChEBI" id="CHEBI:57457"/>
    </ligand>
</feature>
<dbReference type="GO" id="GO:0003924">
    <property type="term" value="F:GTPase activity"/>
    <property type="evidence" value="ECO:0007669"/>
    <property type="project" value="UniProtKB-UniRule"/>
</dbReference>
<dbReference type="PANTHER" id="PTHR42714">
    <property type="entry name" value="TRNA MODIFICATION GTPASE GTPBP3"/>
    <property type="match status" value="1"/>
</dbReference>
<feature type="binding site" evidence="10">
    <location>
        <begin position="249"/>
        <end position="255"/>
    </location>
    <ligand>
        <name>GTP</name>
        <dbReference type="ChEBI" id="CHEBI:37565"/>
    </ligand>
</feature>
<feature type="binding site" evidence="10">
    <location>
        <position position="254"/>
    </location>
    <ligand>
        <name>K(+)</name>
        <dbReference type="ChEBI" id="CHEBI:29103"/>
    </ligand>
</feature>
<dbReference type="Gene3D" id="3.30.1360.120">
    <property type="entry name" value="Probable tRNA modification gtpase trme, domain 1"/>
    <property type="match status" value="1"/>
</dbReference>
<evidence type="ECO:0000313" key="14">
    <source>
        <dbReference type="Proteomes" id="UP000006844"/>
    </source>
</evidence>
<dbReference type="SUPFAM" id="SSF52540">
    <property type="entry name" value="P-loop containing nucleoside triphosphate hydrolases"/>
    <property type="match status" value="1"/>
</dbReference>